<evidence type="ECO:0000313" key="2">
    <source>
        <dbReference type="Proteomes" id="UP001189813"/>
    </source>
</evidence>
<protein>
    <submittedName>
        <fullName evidence="1">Uncharacterized protein</fullName>
    </submittedName>
</protein>
<gene>
    <name evidence="1" type="ORF">LMG19083_03427</name>
</gene>
<organism evidence="1 2">
    <name type="scientific">Ralstonia psammae</name>
    <dbReference type="NCBI Taxonomy" id="3058598"/>
    <lineage>
        <taxon>Bacteria</taxon>
        <taxon>Pseudomonadati</taxon>
        <taxon>Pseudomonadota</taxon>
        <taxon>Betaproteobacteria</taxon>
        <taxon>Burkholderiales</taxon>
        <taxon>Burkholderiaceae</taxon>
        <taxon>Ralstonia</taxon>
    </lineage>
</organism>
<dbReference type="EMBL" id="CATZBU010000008">
    <property type="protein sequence ID" value="CAJ0800325.1"/>
    <property type="molecule type" value="Genomic_DNA"/>
</dbReference>
<accession>A0ABM9JQG8</accession>
<name>A0ABM9JQG8_9RALS</name>
<comment type="caution">
    <text evidence="1">The sequence shown here is derived from an EMBL/GenBank/DDBJ whole genome shotgun (WGS) entry which is preliminary data.</text>
</comment>
<dbReference type="Proteomes" id="UP001189813">
    <property type="component" value="Unassembled WGS sequence"/>
</dbReference>
<proteinExistence type="predicted"/>
<evidence type="ECO:0000313" key="1">
    <source>
        <dbReference type="EMBL" id="CAJ0800325.1"/>
    </source>
</evidence>
<sequence length="59" mass="6705">MEVQIKSEGALAYTVCRREWMQLMPTHEPSPTRQFRRFAIIPASNLACVTYVSTALCSN</sequence>
<reference evidence="1 2" key="1">
    <citation type="submission" date="2023-07" db="EMBL/GenBank/DDBJ databases">
        <authorList>
            <person name="Peeters C."/>
        </authorList>
    </citation>
    <scope>NUCLEOTIDE SEQUENCE [LARGE SCALE GENOMIC DNA]</scope>
    <source>
        <strain evidence="1 2">LMG 19083</strain>
    </source>
</reference>
<keyword evidence="2" id="KW-1185">Reference proteome</keyword>